<gene>
    <name evidence="3" type="ORF">GCM10023195_41790</name>
</gene>
<dbReference type="Proteomes" id="UP001500212">
    <property type="component" value="Unassembled WGS sequence"/>
</dbReference>
<evidence type="ECO:0000256" key="2">
    <source>
        <dbReference type="SAM" id="SignalP"/>
    </source>
</evidence>
<dbReference type="PROSITE" id="PS51257">
    <property type="entry name" value="PROKAR_LIPOPROTEIN"/>
    <property type="match status" value="1"/>
</dbReference>
<dbReference type="RefSeq" id="WP_345356683.1">
    <property type="nucleotide sequence ID" value="NZ_BAABHJ010000012.1"/>
</dbReference>
<evidence type="ECO:0000313" key="3">
    <source>
        <dbReference type="EMBL" id="GAA4610222.1"/>
    </source>
</evidence>
<feature type="region of interest" description="Disordered" evidence="1">
    <location>
        <begin position="164"/>
        <end position="232"/>
    </location>
</feature>
<feature type="signal peptide" evidence="2">
    <location>
        <begin position="1"/>
        <end position="18"/>
    </location>
</feature>
<comment type="caution">
    <text evidence="3">The sequence shown here is derived from an EMBL/GenBank/DDBJ whole genome shotgun (WGS) entry which is preliminary data.</text>
</comment>
<keyword evidence="4" id="KW-1185">Reference proteome</keyword>
<feature type="chain" id="PRO_5047123685" description="GerMN domain-containing protein" evidence="2">
    <location>
        <begin position="19"/>
        <end position="232"/>
    </location>
</feature>
<evidence type="ECO:0000256" key="1">
    <source>
        <dbReference type="SAM" id="MobiDB-lite"/>
    </source>
</evidence>
<protein>
    <recommendedName>
        <fullName evidence="5">GerMN domain-containing protein</fullName>
    </recommendedName>
</protein>
<organism evidence="3 4">
    <name type="scientific">Actinoallomurus liliacearum</name>
    <dbReference type="NCBI Taxonomy" id="1080073"/>
    <lineage>
        <taxon>Bacteria</taxon>
        <taxon>Bacillati</taxon>
        <taxon>Actinomycetota</taxon>
        <taxon>Actinomycetes</taxon>
        <taxon>Streptosporangiales</taxon>
        <taxon>Thermomonosporaceae</taxon>
        <taxon>Actinoallomurus</taxon>
    </lineage>
</organism>
<sequence>MTRVVRAVSAAAAICVLAGCGVRPTGVVGAGEAPTATATSLPKAQVFFLHDGTPEPVERAVPPWDTQAVFDALLAGPTAQERERGLRTELRSDVTIHAIGTRTVFVESRRQQVSQQVSQQEVAGYLQISCTARLLPGAPLVKAPGLLDPALVAKVYQANVCLRGGDPAGNGPIGPRGARSDGPPEVPSPTPSGSSYTGGIGPSPTDDPAYPVGKKGPSSPRNGAPSVVKPTG</sequence>
<reference evidence="4" key="1">
    <citation type="journal article" date="2019" name="Int. J. Syst. Evol. Microbiol.">
        <title>The Global Catalogue of Microorganisms (GCM) 10K type strain sequencing project: providing services to taxonomists for standard genome sequencing and annotation.</title>
        <authorList>
            <consortium name="The Broad Institute Genomics Platform"/>
            <consortium name="The Broad Institute Genome Sequencing Center for Infectious Disease"/>
            <person name="Wu L."/>
            <person name="Ma J."/>
        </authorList>
    </citation>
    <scope>NUCLEOTIDE SEQUENCE [LARGE SCALE GENOMIC DNA]</scope>
    <source>
        <strain evidence="4">JCM 17938</strain>
    </source>
</reference>
<keyword evidence="2" id="KW-0732">Signal</keyword>
<proteinExistence type="predicted"/>
<evidence type="ECO:0000313" key="4">
    <source>
        <dbReference type="Proteomes" id="UP001500212"/>
    </source>
</evidence>
<evidence type="ECO:0008006" key="5">
    <source>
        <dbReference type="Google" id="ProtNLM"/>
    </source>
</evidence>
<dbReference type="EMBL" id="BAABHJ010000012">
    <property type="protein sequence ID" value="GAA4610222.1"/>
    <property type="molecule type" value="Genomic_DNA"/>
</dbReference>
<accession>A0ABP8TK66</accession>
<name>A0ABP8TK66_9ACTN</name>